<name>A0A022QLG2_ERYGU</name>
<evidence type="ECO:0000259" key="7">
    <source>
        <dbReference type="PROSITE" id="PS50888"/>
    </source>
</evidence>
<dbReference type="Pfam" id="PF23133">
    <property type="entry name" value="DUF7050"/>
    <property type="match status" value="1"/>
</dbReference>
<dbReference type="Pfam" id="PF23132">
    <property type="entry name" value="DUF7049"/>
    <property type="match status" value="1"/>
</dbReference>
<keyword evidence="3" id="KW-0804">Transcription</keyword>
<dbReference type="PhylomeDB" id="A0A022QLG2"/>
<dbReference type="SMART" id="SM00353">
    <property type="entry name" value="HLH"/>
    <property type="match status" value="1"/>
</dbReference>
<feature type="compositionally biased region" description="Low complexity" evidence="6">
    <location>
        <begin position="249"/>
        <end position="271"/>
    </location>
</feature>
<feature type="region of interest" description="Disordered" evidence="6">
    <location>
        <begin position="150"/>
        <end position="175"/>
    </location>
</feature>
<dbReference type="AlphaFoldDB" id="A0A022QLG2"/>
<dbReference type="InterPro" id="IPR045239">
    <property type="entry name" value="bHLH95_bHLH"/>
</dbReference>
<dbReference type="PANTHER" id="PTHR46665">
    <property type="entry name" value="TRANSCRIPTION FACTOR BHLH041-RELATED-RELATED"/>
    <property type="match status" value="1"/>
</dbReference>
<dbReference type="Proteomes" id="UP000030748">
    <property type="component" value="Unassembled WGS sequence"/>
</dbReference>
<protein>
    <recommendedName>
        <fullName evidence="7">BHLH domain-containing protein</fullName>
    </recommendedName>
</protein>
<organism evidence="8 9">
    <name type="scientific">Erythranthe guttata</name>
    <name type="common">Yellow monkey flower</name>
    <name type="synonym">Mimulus guttatus</name>
    <dbReference type="NCBI Taxonomy" id="4155"/>
    <lineage>
        <taxon>Eukaryota</taxon>
        <taxon>Viridiplantae</taxon>
        <taxon>Streptophyta</taxon>
        <taxon>Embryophyta</taxon>
        <taxon>Tracheophyta</taxon>
        <taxon>Spermatophyta</taxon>
        <taxon>Magnoliopsida</taxon>
        <taxon>eudicotyledons</taxon>
        <taxon>Gunneridae</taxon>
        <taxon>Pentapetalae</taxon>
        <taxon>asterids</taxon>
        <taxon>lamiids</taxon>
        <taxon>Lamiales</taxon>
        <taxon>Phrymaceae</taxon>
        <taxon>Erythranthe</taxon>
    </lineage>
</organism>
<keyword evidence="5" id="KW-0175">Coiled coil</keyword>
<sequence>MDTVFLLGEGDRAAFLRQMMHSFGSVYVCLWSYLPHPSNCLLALDGICGELADERPSSSAGSLARRLFDVYRESVNYVDCGRVPGLAFKSNIPYMELNLHDLQRLVSNQVQLQFYQTVLFMGCATGEIELGMSNDPHVDLQMQMKNLFPADFSRPAGDPNQPPSSSSSSLRSLSVESPPEYSPLVLSHNIPSTTSSFLLEPSNQAAAATITITSPHHDHHRQIRNIVNFPRTETEDAAMTKAILAVLSSPSTTSSTNNNNNSQQTSHNSTNYPSTTAFTRYRTPPPPVATSSSSRNMFKRSVLFFRNLNIRRSHELLQVQGNRPNTTQLHHMISERRRREKLNESFLVLRSLLPPGTKRDKASVLSGTTELLSSLKSQVEELRQRNQMLESKISSSTLSDQVVVGNSSSSSAVDHQTRVSVEITQVQSPSTSDARLLDLRVRVRGERSMLDSVIRIMEFLKQQRNVITVLSIESNTRMFESVPVHGIVLRLKIEGDEFDESAFQEAVRRVVDDLAD</sequence>
<keyword evidence="9" id="KW-1185">Reference proteome</keyword>
<dbReference type="PANTHER" id="PTHR46665:SF1">
    <property type="entry name" value="SPERMATOGENESIS- AND OOGENESIS-SPECIFIC BASIC HELIX-LOOP-HELIX-CONTAINING PROTEIN 1"/>
    <property type="match status" value="1"/>
</dbReference>
<evidence type="ECO:0000313" key="8">
    <source>
        <dbReference type="EMBL" id="EYU27320.1"/>
    </source>
</evidence>
<reference evidence="8 9" key="1">
    <citation type="journal article" date="2013" name="Proc. Natl. Acad. Sci. U.S.A.">
        <title>Fine-scale variation in meiotic recombination in Mimulus inferred from population shotgun sequencing.</title>
        <authorList>
            <person name="Hellsten U."/>
            <person name="Wright K.M."/>
            <person name="Jenkins J."/>
            <person name="Shu S."/>
            <person name="Yuan Y."/>
            <person name="Wessler S.R."/>
            <person name="Schmutz J."/>
            <person name="Willis J.H."/>
            <person name="Rokhsar D.S."/>
        </authorList>
    </citation>
    <scope>NUCLEOTIDE SEQUENCE [LARGE SCALE GENOMIC DNA]</scope>
    <source>
        <strain evidence="9">cv. DUN x IM62</strain>
    </source>
</reference>
<dbReference type="Pfam" id="PF00010">
    <property type="entry name" value="HLH"/>
    <property type="match status" value="1"/>
</dbReference>
<dbReference type="GO" id="GO:0046983">
    <property type="term" value="F:protein dimerization activity"/>
    <property type="evidence" value="ECO:0007669"/>
    <property type="project" value="InterPro"/>
</dbReference>
<keyword evidence="2" id="KW-0805">Transcription regulation</keyword>
<dbReference type="InterPro" id="IPR011598">
    <property type="entry name" value="bHLH_dom"/>
</dbReference>
<comment type="subcellular location">
    <subcellularLocation>
        <location evidence="1">Nucleus</location>
    </subcellularLocation>
</comment>
<evidence type="ECO:0000313" key="9">
    <source>
        <dbReference type="Proteomes" id="UP000030748"/>
    </source>
</evidence>
<dbReference type="CDD" id="cd11393">
    <property type="entry name" value="bHLH_AtbHLH_like"/>
    <property type="match status" value="1"/>
</dbReference>
<dbReference type="PROSITE" id="PS50888">
    <property type="entry name" value="BHLH"/>
    <property type="match status" value="1"/>
</dbReference>
<accession>A0A022QLG2</accession>
<dbReference type="InterPro" id="IPR036638">
    <property type="entry name" value="HLH_DNA-bd_sf"/>
</dbReference>
<evidence type="ECO:0000256" key="4">
    <source>
        <dbReference type="ARBA" id="ARBA00023242"/>
    </source>
</evidence>
<dbReference type="EMBL" id="KI631456">
    <property type="protein sequence ID" value="EYU27320.1"/>
    <property type="molecule type" value="Genomic_DNA"/>
</dbReference>
<dbReference type="eggNOG" id="ENOG502QUVA">
    <property type="taxonomic scope" value="Eukaryota"/>
</dbReference>
<dbReference type="InterPro" id="IPR055477">
    <property type="entry name" value="DUF7049"/>
</dbReference>
<feature type="domain" description="BHLH" evidence="7">
    <location>
        <begin position="326"/>
        <end position="375"/>
    </location>
</feature>
<feature type="compositionally biased region" description="Low complexity" evidence="6">
    <location>
        <begin position="163"/>
        <end position="175"/>
    </location>
</feature>
<dbReference type="InterPro" id="IPR044658">
    <property type="entry name" value="bHLH92/bHLH041-like"/>
</dbReference>
<dbReference type="GO" id="GO:0005634">
    <property type="term" value="C:nucleus"/>
    <property type="evidence" value="ECO:0000318"/>
    <property type="project" value="GO_Central"/>
</dbReference>
<evidence type="ECO:0000256" key="1">
    <source>
        <dbReference type="ARBA" id="ARBA00004123"/>
    </source>
</evidence>
<dbReference type="InterPro" id="IPR055478">
    <property type="entry name" value="DUF7050"/>
</dbReference>
<keyword evidence="4" id="KW-0539">Nucleus</keyword>
<evidence type="ECO:0000256" key="5">
    <source>
        <dbReference type="SAM" id="Coils"/>
    </source>
</evidence>
<dbReference type="Gene3D" id="4.10.280.10">
    <property type="entry name" value="Helix-loop-helix DNA-binding domain"/>
    <property type="match status" value="1"/>
</dbReference>
<evidence type="ECO:0000256" key="6">
    <source>
        <dbReference type="SAM" id="MobiDB-lite"/>
    </source>
</evidence>
<evidence type="ECO:0000256" key="3">
    <source>
        <dbReference type="ARBA" id="ARBA00023163"/>
    </source>
</evidence>
<dbReference type="STRING" id="4155.A0A022QLG2"/>
<feature type="coiled-coil region" evidence="5">
    <location>
        <begin position="365"/>
        <end position="392"/>
    </location>
</feature>
<proteinExistence type="predicted"/>
<dbReference type="GO" id="GO:0000976">
    <property type="term" value="F:transcription cis-regulatory region binding"/>
    <property type="evidence" value="ECO:0000318"/>
    <property type="project" value="GO_Central"/>
</dbReference>
<dbReference type="SUPFAM" id="SSF47459">
    <property type="entry name" value="HLH, helix-loop-helix DNA-binding domain"/>
    <property type="match status" value="1"/>
</dbReference>
<gene>
    <name evidence="8" type="ORF">MIMGU_mgv1a026242mg</name>
</gene>
<feature type="region of interest" description="Disordered" evidence="6">
    <location>
        <begin position="249"/>
        <end position="294"/>
    </location>
</feature>
<evidence type="ECO:0000256" key="2">
    <source>
        <dbReference type="ARBA" id="ARBA00023015"/>
    </source>
</evidence>